<accession>A0A6P1THR4</accession>
<organism evidence="2 3">
    <name type="scientific">Anaerocolumna sedimenticola</name>
    <dbReference type="NCBI Taxonomy" id="2696063"/>
    <lineage>
        <taxon>Bacteria</taxon>
        <taxon>Bacillati</taxon>
        <taxon>Bacillota</taxon>
        <taxon>Clostridia</taxon>
        <taxon>Lachnospirales</taxon>
        <taxon>Lachnospiraceae</taxon>
        <taxon>Anaerocolumna</taxon>
    </lineage>
</organism>
<keyword evidence="3" id="KW-1185">Reference proteome</keyword>
<gene>
    <name evidence="2" type="ORF">Ana3638_07780</name>
</gene>
<sequence>MEKPIVIFGASGAGRKISEVIDKLNKEIEFFVDNDSNKWNTLFCGKVVKSPQSLLLHDYTIVMGSTHVEEIENQLEEMGLINNLVYGDCFKLEYIIKSIKEFQAMPVGINSAVSPEVIIDISTGPPMCGVWTWSFQQAEMLYKRNHKVAFFYSNDRDNIPKNVAAHTYIFDFPEKGYIETIMDMARIVIDNLPCTVIINFQGEMMYAAIAAKILYPNDINIISIIHNDDRDVCYKNKLIAEYIDKIVAVSIDIKNKMIMDYGISCEKLFYKETPIFYNKKFIKQYNINASQPIVIGYAARLEIYQKRADLLIPFINILDENKCNYQLLIAGDGTFHKKLEEYVNGRKDNSVRLLGRIERENMEEFWEKCDIFISLSEFEGSSISLLEAMSKGVVPVVTEVSGTNEFIINGENGFVYPIGNIESIGKRIIKLDNNRSALIKLGDCAKKVVRMKCNPDDYINFIEQLL</sequence>
<dbReference type="SUPFAM" id="SSF53756">
    <property type="entry name" value="UDP-Glycosyltransferase/glycogen phosphorylase"/>
    <property type="match status" value="1"/>
</dbReference>
<evidence type="ECO:0000313" key="2">
    <source>
        <dbReference type="EMBL" id="QHQ60684.1"/>
    </source>
</evidence>
<reference evidence="2 3" key="1">
    <citation type="submission" date="2020-01" db="EMBL/GenBank/DDBJ databases">
        <title>Genome analysis of Anaerocolumna sp. CBA3638.</title>
        <authorList>
            <person name="Kim J."/>
            <person name="Roh S.W."/>
        </authorList>
    </citation>
    <scope>NUCLEOTIDE SEQUENCE [LARGE SCALE GENOMIC DNA]</scope>
    <source>
        <strain evidence="2 3">CBA3638</strain>
    </source>
</reference>
<dbReference type="Gene3D" id="3.40.50.2000">
    <property type="entry name" value="Glycogen Phosphorylase B"/>
    <property type="match status" value="2"/>
</dbReference>
<proteinExistence type="predicted"/>
<dbReference type="InterPro" id="IPR001296">
    <property type="entry name" value="Glyco_trans_1"/>
</dbReference>
<protein>
    <submittedName>
        <fullName evidence="2">Glycosyltransferase</fullName>
    </submittedName>
</protein>
<evidence type="ECO:0000259" key="1">
    <source>
        <dbReference type="Pfam" id="PF00534"/>
    </source>
</evidence>
<dbReference type="RefSeq" id="WP_161837518.1">
    <property type="nucleotide sequence ID" value="NZ_CP048000.1"/>
</dbReference>
<evidence type="ECO:0000313" key="3">
    <source>
        <dbReference type="Proteomes" id="UP000464314"/>
    </source>
</evidence>
<name>A0A6P1THR4_9FIRM</name>
<dbReference type="PANTHER" id="PTHR12526:SF630">
    <property type="entry name" value="GLYCOSYLTRANSFERASE"/>
    <property type="match status" value="1"/>
</dbReference>
<dbReference type="GO" id="GO:0016757">
    <property type="term" value="F:glycosyltransferase activity"/>
    <property type="evidence" value="ECO:0007669"/>
    <property type="project" value="InterPro"/>
</dbReference>
<dbReference type="PANTHER" id="PTHR12526">
    <property type="entry name" value="GLYCOSYLTRANSFERASE"/>
    <property type="match status" value="1"/>
</dbReference>
<dbReference type="Pfam" id="PF00534">
    <property type="entry name" value="Glycos_transf_1"/>
    <property type="match status" value="1"/>
</dbReference>
<dbReference type="CDD" id="cd03801">
    <property type="entry name" value="GT4_PimA-like"/>
    <property type="match status" value="1"/>
</dbReference>
<dbReference type="AlphaFoldDB" id="A0A6P1THR4"/>
<dbReference type="KEGG" id="anr:Ana3638_07780"/>
<dbReference type="Proteomes" id="UP000464314">
    <property type="component" value="Chromosome"/>
</dbReference>
<keyword evidence="2" id="KW-0808">Transferase</keyword>
<dbReference type="EMBL" id="CP048000">
    <property type="protein sequence ID" value="QHQ60684.1"/>
    <property type="molecule type" value="Genomic_DNA"/>
</dbReference>
<dbReference type="Gene3D" id="3.40.50.720">
    <property type="entry name" value="NAD(P)-binding Rossmann-like Domain"/>
    <property type="match status" value="1"/>
</dbReference>
<feature type="domain" description="Glycosyl transferase family 1" evidence="1">
    <location>
        <begin position="282"/>
        <end position="446"/>
    </location>
</feature>